<organism evidence="4">
    <name type="scientific">Bradysia odoriphaga</name>
    <dbReference type="NCBI Taxonomy" id="1564500"/>
    <lineage>
        <taxon>Eukaryota</taxon>
        <taxon>Metazoa</taxon>
        <taxon>Ecdysozoa</taxon>
        <taxon>Arthropoda</taxon>
        <taxon>Hexapoda</taxon>
        <taxon>Insecta</taxon>
        <taxon>Pterygota</taxon>
        <taxon>Neoptera</taxon>
        <taxon>Endopterygota</taxon>
        <taxon>Diptera</taxon>
        <taxon>Nematocera</taxon>
        <taxon>Sciaroidea</taxon>
        <taxon>Sciaridae</taxon>
        <taxon>Bradysia</taxon>
    </lineage>
</organism>
<dbReference type="SFLD" id="SFLDG00358">
    <property type="entry name" value="Main_(cytGST)"/>
    <property type="match status" value="1"/>
</dbReference>
<dbReference type="SFLD" id="SFLDS00019">
    <property type="entry name" value="Glutathione_Transferase_(cytos"/>
    <property type="match status" value="1"/>
</dbReference>
<dbReference type="FunFam" id="1.20.1050.10:FF:000009">
    <property type="entry name" value="Glutathione S-transferase omega-1"/>
    <property type="match status" value="1"/>
</dbReference>
<dbReference type="FunFam" id="3.40.30.10:FF:000123">
    <property type="entry name" value="Glutathione transferase o1"/>
    <property type="match status" value="1"/>
</dbReference>
<evidence type="ECO:0000256" key="1">
    <source>
        <dbReference type="ARBA" id="ARBA00011067"/>
    </source>
</evidence>
<dbReference type="SUPFAM" id="SSF47616">
    <property type="entry name" value="GST C-terminal domain-like"/>
    <property type="match status" value="1"/>
</dbReference>
<protein>
    <submittedName>
        <fullName evidence="4">Glutathione S-transferase</fullName>
    </submittedName>
</protein>
<dbReference type="SUPFAM" id="SSF52833">
    <property type="entry name" value="Thioredoxin-like"/>
    <property type="match status" value="1"/>
</dbReference>
<dbReference type="InterPro" id="IPR040079">
    <property type="entry name" value="Glutathione_S-Trfase"/>
</dbReference>
<accession>A0A2S0E494</accession>
<comment type="similarity">
    <text evidence="1">Belongs to the GST superfamily. Omega family.</text>
</comment>
<dbReference type="InterPro" id="IPR050983">
    <property type="entry name" value="GST_Omega/HSP26"/>
</dbReference>
<keyword evidence="4" id="KW-0808">Transferase</keyword>
<dbReference type="GO" id="GO:0004364">
    <property type="term" value="F:glutathione transferase activity"/>
    <property type="evidence" value="ECO:0007669"/>
    <property type="project" value="InterPro"/>
</dbReference>
<dbReference type="PANTHER" id="PTHR43968:SF6">
    <property type="entry name" value="GLUTATHIONE S-TRANSFERASE OMEGA"/>
    <property type="match status" value="1"/>
</dbReference>
<dbReference type="GO" id="GO:0005737">
    <property type="term" value="C:cytoplasm"/>
    <property type="evidence" value="ECO:0007669"/>
    <property type="project" value="InterPro"/>
</dbReference>
<evidence type="ECO:0000313" key="4">
    <source>
        <dbReference type="EMBL" id="ATY49606.1"/>
    </source>
</evidence>
<dbReference type="GO" id="GO:0006749">
    <property type="term" value="P:glutathione metabolic process"/>
    <property type="evidence" value="ECO:0007669"/>
    <property type="project" value="TreeGrafter"/>
</dbReference>
<dbReference type="PROSITE" id="PS50404">
    <property type="entry name" value="GST_NTER"/>
    <property type="match status" value="1"/>
</dbReference>
<sequence length="245" mass="28594">MVIETRHFKTGDPEPTFPSDGKLQLLSMRFCPYAQRTHIILEAKRIPYHTYNVDLTNKPEWLTKYSPLGKVPALGVPTERGLSFIHESMVIADYLDEKYPEKLLYPKDPFAKAVDRLLIERFSIVSNAFYKIGFRGDINGKVELSNGLDEFETELKKRGTSFFGGKEPGMLDYMIWPWMERLVLLKYGKDIQYEIDEERFAALTEWSRKMIDDYAVKVHYITGDIHRQFVEGFKSKNVDYDILLT</sequence>
<dbReference type="InterPro" id="IPR036282">
    <property type="entry name" value="Glutathione-S-Trfase_C_sf"/>
</dbReference>
<dbReference type="PANTHER" id="PTHR43968">
    <property type="match status" value="1"/>
</dbReference>
<dbReference type="Gene3D" id="3.40.30.10">
    <property type="entry name" value="Glutaredoxin"/>
    <property type="match status" value="1"/>
</dbReference>
<feature type="domain" description="GST N-terminal" evidence="3">
    <location>
        <begin position="21"/>
        <end position="103"/>
    </location>
</feature>
<keyword evidence="2" id="KW-0560">Oxidoreductase</keyword>
<evidence type="ECO:0000256" key="2">
    <source>
        <dbReference type="ARBA" id="ARBA00023002"/>
    </source>
</evidence>
<proteinExistence type="evidence at transcript level"/>
<evidence type="ECO:0000259" key="3">
    <source>
        <dbReference type="PROSITE" id="PS50404"/>
    </source>
</evidence>
<dbReference type="EMBL" id="KY997066">
    <property type="protein sequence ID" value="ATY49606.1"/>
    <property type="molecule type" value="mRNA"/>
</dbReference>
<dbReference type="Pfam" id="PF13417">
    <property type="entry name" value="GST_N_3"/>
    <property type="match status" value="1"/>
</dbReference>
<name>A0A2S0E494_9DIPT</name>
<dbReference type="PRINTS" id="PR01625">
    <property type="entry name" value="GSTRNSFRASEO"/>
</dbReference>
<reference evidence="4" key="1">
    <citation type="journal article" date="2017" name="Int. J. Mol. Sci.">
        <title>Using Next-Generation Sequencing to Detect Differential Expression Genes in Bradysia odoriphaga after Exposure to Insecticides.</title>
        <authorList>
            <person name="Chen H."/>
            <person name="Lin L."/>
            <person name="Ali F."/>
            <person name="Xie M."/>
            <person name="Zhang G."/>
            <person name="Su W."/>
        </authorList>
    </citation>
    <scope>NUCLEOTIDE SEQUENCE</scope>
</reference>
<dbReference type="GO" id="GO:0045174">
    <property type="term" value="F:glutathione dehydrogenase (ascorbate) activity"/>
    <property type="evidence" value="ECO:0007669"/>
    <property type="project" value="TreeGrafter"/>
</dbReference>
<dbReference type="Gene3D" id="1.20.1050.10">
    <property type="match status" value="1"/>
</dbReference>
<dbReference type="Pfam" id="PF13410">
    <property type="entry name" value="GST_C_2"/>
    <property type="match status" value="1"/>
</dbReference>
<dbReference type="InterPro" id="IPR004045">
    <property type="entry name" value="Glutathione_S-Trfase_N"/>
</dbReference>
<dbReference type="InterPro" id="IPR005442">
    <property type="entry name" value="GST_omega"/>
</dbReference>
<dbReference type="AlphaFoldDB" id="A0A2S0E494"/>
<dbReference type="InterPro" id="IPR036249">
    <property type="entry name" value="Thioredoxin-like_sf"/>
</dbReference>